<accession>A0AAW0QY59</accession>
<protein>
    <submittedName>
        <fullName evidence="1">Uncharacterized protein</fullName>
    </submittedName>
</protein>
<gene>
    <name evidence="1" type="ORF">PG999_007393</name>
</gene>
<dbReference type="EMBL" id="JAQQWP010000006">
    <property type="protein sequence ID" value="KAK8115324.1"/>
    <property type="molecule type" value="Genomic_DNA"/>
</dbReference>
<organism evidence="1 2">
    <name type="scientific">Apiospora kogelbergensis</name>
    <dbReference type="NCBI Taxonomy" id="1337665"/>
    <lineage>
        <taxon>Eukaryota</taxon>
        <taxon>Fungi</taxon>
        <taxon>Dikarya</taxon>
        <taxon>Ascomycota</taxon>
        <taxon>Pezizomycotina</taxon>
        <taxon>Sordariomycetes</taxon>
        <taxon>Xylariomycetidae</taxon>
        <taxon>Amphisphaeriales</taxon>
        <taxon>Apiosporaceae</taxon>
        <taxon>Apiospora</taxon>
    </lineage>
</organism>
<sequence>MESPAKAAIQLQNDISAAVQALQFPAGLAANRNDLIKGIMQKVDAKVFHTHNQSRIVEVHANFNATTANGGQVFELKIIWGNIAIFFLIMPIFETKY</sequence>
<dbReference type="Proteomes" id="UP001392437">
    <property type="component" value="Unassembled WGS sequence"/>
</dbReference>
<reference evidence="1 2" key="1">
    <citation type="submission" date="2023-01" db="EMBL/GenBank/DDBJ databases">
        <title>Analysis of 21 Apiospora genomes using comparative genomics revels a genus with tremendous synthesis potential of carbohydrate active enzymes and secondary metabolites.</title>
        <authorList>
            <person name="Sorensen T."/>
        </authorList>
    </citation>
    <scope>NUCLEOTIDE SEQUENCE [LARGE SCALE GENOMIC DNA]</scope>
    <source>
        <strain evidence="1 2">CBS 117206</strain>
    </source>
</reference>
<dbReference type="AlphaFoldDB" id="A0AAW0QY59"/>
<evidence type="ECO:0000313" key="1">
    <source>
        <dbReference type="EMBL" id="KAK8115324.1"/>
    </source>
</evidence>
<proteinExistence type="predicted"/>
<name>A0AAW0QY59_9PEZI</name>
<evidence type="ECO:0000313" key="2">
    <source>
        <dbReference type="Proteomes" id="UP001392437"/>
    </source>
</evidence>
<keyword evidence="2" id="KW-1185">Reference proteome</keyword>
<comment type="caution">
    <text evidence="1">The sequence shown here is derived from an EMBL/GenBank/DDBJ whole genome shotgun (WGS) entry which is preliminary data.</text>
</comment>